<dbReference type="STRING" id="1445510.YC6258_01085"/>
<dbReference type="SUPFAM" id="SSF46785">
    <property type="entry name" value="Winged helix' DNA-binding domain"/>
    <property type="match status" value="1"/>
</dbReference>
<dbReference type="InterPro" id="IPR036388">
    <property type="entry name" value="WH-like_DNA-bd_sf"/>
</dbReference>
<dbReference type="RefSeq" id="WP_044616028.1">
    <property type="nucleotide sequence ID" value="NZ_CP007142.1"/>
</dbReference>
<dbReference type="HOGENOM" id="CLU_036604_13_1_6"/>
<dbReference type="KEGG" id="gsn:YC6258_01085"/>
<dbReference type="AlphaFoldDB" id="A0A0C5VIF5"/>
<protein>
    <submittedName>
        <fullName evidence="2">Transcriptional regulator/sugar kinase</fullName>
    </submittedName>
</protein>
<dbReference type="OrthoDB" id="8595273at2"/>
<gene>
    <name evidence="2" type="ORF">YC6258_01085</name>
</gene>
<feature type="domain" description="HTH marR-type" evidence="1">
    <location>
        <begin position="22"/>
        <end position="63"/>
    </location>
</feature>
<dbReference type="EMBL" id="CP007142">
    <property type="protein sequence ID" value="AJQ93133.1"/>
    <property type="molecule type" value="Genomic_DNA"/>
</dbReference>
<evidence type="ECO:0000313" key="3">
    <source>
        <dbReference type="Proteomes" id="UP000032266"/>
    </source>
</evidence>
<dbReference type="Gene3D" id="1.10.10.10">
    <property type="entry name" value="Winged helix-like DNA-binding domain superfamily/Winged helix DNA-binding domain"/>
    <property type="match status" value="1"/>
</dbReference>
<name>A0A0C5VIF5_9GAMM</name>
<dbReference type="InterPro" id="IPR000835">
    <property type="entry name" value="HTH_MarR-typ"/>
</dbReference>
<dbReference type="InterPro" id="IPR043129">
    <property type="entry name" value="ATPase_NBD"/>
</dbReference>
<organism evidence="2 3">
    <name type="scientific">Gynuella sunshinyii YC6258</name>
    <dbReference type="NCBI Taxonomy" id="1445510"/>
    <lineage>
        <taxon>Bacteria</taxon>
        <taxon>Pseudomonadati</taxon>
        <taxon>Pseudomonadota</taxon>
        <taxon>Gammaproteobacteria</taxon>
        <taxon>Oceanospirillales</taxon>
        <taxon>Saccharospirillaceae</taxon>
        <taxon>Gynuella</taxon>
    </lineage>
</organism>
<reference evidence="2 3" key="1">
    <citation type="submission" date="2014-01" db="EMBL/GenBank/DDBJ databases">
        <title>Full genme sequencing of cellulolytic bacterium Gynuella sunshinyii YC6258T gen. nov., sp. nov.</title>
        <authorList>
            <person name="Khan H."/>
            <person name="Chung E.J."/>
            <person name="Chung Y.R."/>
        </authorList>
    </citation>
    <scope>NUCLEOTIDE SEQUENCE [LARGE SCALE GENOMIC DNA]</scope>
    <source>
        <strain evidence="2 3">YC6258</strain>
    </source>
</reference>
<dbReference type="InterPro" id="IPR000600">
    <property type="entry name" value="ROK"/>
</dbReference>
<dbReference type="Proteomes" id="UP000032266">
    <property type="component" value="Chromosome"/>
</dbReference>
<dbReference type="Gene3D" id="3.30.420.40">
    <property type="match status" value="2"/>
</dbReference>
<dbReference type="Pfam" id="PF00480">
    <property type="entry name" value="ROK"/>
    <property type="match status" value="1"/>
</dbReference>
<accession>A0A0C5VIF5</accession>
<dbReference type="GO" id="GO:0003700">
    <property type="term" value="F:DNA-binding transcription factor activity"/>
    <property type="evidence" value="ECO:0007669"/>
    <property type="project" value="InterPro"/>
</dbReference>
<dbReference type="InterPro" id="IPR036390">
    <property type="entry name" value="WH_DNA-bd_sf"/>
</dbReference>
<keyword evidence="2" id="KW-0808">Transferase</keyword>
<proteinExistence type="predicted"/>
<evidence type="ECO:0000259" key="1">
    <source>
        <dbReference type="Pfam" id="PF01047"/>
    </source>
</evidence>
<dbReference type="GO" id="GO:0016301">
    <property type="term" value="F:kinase activity"/>
    <property type="evidence" value="ECO:0007669"/>
    <property type="project" value="UniProtKB-KW"/>
</dbReference>
<sequence>MSTKISNTEKIRQVNRNDIINALRQAGPMARIDLGNYLGLSPSTVTTITAQLQQSGLIYELADQDKDSGVRGRPRVAIDLNPKAACVIAIKLSINELQFELGDYKGNIHFQRTRHLNTRKLSGDMLIEILKTEVTSIIDTHGHEYEQFRAIGIAVQGFVDSNSGTIVWSPALGFRHMDLATPLSDAFSVPVVVANDTDCIGVAVQQSPQYKDVKSMAVIMINYGVGMCLIMNGELYLGGVGAVAEFGHTKFSHEGPQCRCGKRGCIEAYVSDYAIYRDACLMMELPETDVMHPSEQQMQDLAERARQGDEKIRRLYADAGRVLGVGIGNLLALLGPEKIILTGSGIRTYDLMESGIFAGVRDSFVEDLIAGTVIETLPWQEDLTSKGVVIQALSYSEV</sequence>
<dbReference type="Pfam" id="PF01047">
    <property type="entry name" value="MarR"/>
    <property type="match status" value="1"/>
</dbReference>
<evidence type="ECO:0000313" key="2">
    <source>
        <dbReference type="EMBL" id="AJQ93133.1"/>
    </source>
</evidence>
<keyword evidence="2" id="KW-0418">Kinase</keyword>
<dbReference type="PATRIC" id="fig|1445510.3.peg.1061"/>
<dbReference type="PANTHER" id="PTHR18964">
    <property type="entry name" value="ROK (REPRESSOR, ORF, KINASE) FAMILY"/>
    <property type="match status" value="1"/>
</dbReference>
<dbReference type="PANTHER" id="PTHR18964:SF173">
    <property type="entry name" value="GLUCOKINASE"/>
    <property type="match status" value="1"/>
</dbReference>
<dbReference type="SUPFAM" id="SSF53067">
    <property type="entry name" value="Actin-like ATPase domain"/>
    <property type="match status" value="1"/>
</dbReference>
<keyword evidence="3" id="KW-1185">Reference proteome</keyword>